<accession>A0A398DL10</accession>
<protein>
    <recommendedName>
        <fullName evidence="4 14">Undecaprenyl-diphosphatase</fullName>
        <ecNumber evidence="3 14">3.6.1.27</ecNumber>
    </recommendedName>
    <alternativeName>
        <fullName evidence="12 14">Bacitracin resistance protein</fullName>
    </alternativeName>
    <alternativeName>
        <fullName evidence="11 14">Undecaprenyl pyrophosphate phosphatase</fullName>
    </alternativeName>
</protein>
<evidence type="ECO:0000256" key="2">
    <source>
        <dbReference type="ARBA" id="ARBA00010621"/>
    </source>
</evidence>
<dbReference type="EMBL" id="QXIY01000033">
    <property type="protein sequence ID" value="RIE16242.1"/>
    <property type="molecule type" value="Genomic_DNA"/>
</dbReference>
<sequence>MVLWKSIVLGIVQGLTEFLPVSSSGHLVVFSGLLKADSTLAFDVALHFGSLIALVIFFWGDIVGLFRGFLATFRRSRSHEEARKRNMFWLIVAAIIPSGVIGVMFSATIEKAFASLYVVAAMFLVTAALLFLQRFSSTARTIREVGWKDALAIGIGQVFALLPGLSRSGTTMSVGVYRGLKQEDAAHFSFLMAIPTIAGAAIFKLKDFLQAGMSSSALTEIGIGVVVSVLTSLVAIGLLLKVARKGKMQWFALYCVTAAVFTFAAHYFGLI</sequence>
<keyword evidence="14" id="KW-0961">Cell wall biogenesis/degradation</keyword>
<dbReference type="GO" id="GO:0071555">
    <property type="term" value="P:cell wall organization"/>
    <property type="evidence" value="ECO:0007669"/>
    <property type="project" value="UniProtKB-KW"/>
</dbReference>
<name>A0A398DL10_9BACT</name>
<evidence type="ECO:0000256" key="13">
    <source>
        <dbReference type="ARBA" id="ARBA00047594"/>
    </source>
</evidence>
<dbReference type="GO" id="GO:0005886">
    <property type="term" value="C:plasma membrane"/>
    <property type="evidence" value="ECO:0007669"/>
    <property type="project" value="UniProtKB-SubCell"/>
</dbReference>
<evidence type="ECO:0000256" key="10">
    <source>
        <dbReference type="ARBA" id="ARBA00023251"/>
    </source>
</evidence>
<evidence type="ECO:0000256" key="11">
    <source>
        <dbReference type="ARBA" id="ARBA00032707"/>
    </source>
</evidence>
<feature type="transmembrane region" description="Helical" evidence="14">
    <location>
        <begin position="185"/>
        <end position="205"/>
    </location>
</feature>
<feature type="transmembrane region" description="Helical" evidence="14">
    <location>
        <begin position="44"/>
        <end position="66"/>
    </location>
</feature>
<dbReference type="EC" id="3.6.1.27" evidence="3 14"/>
<dbReference type="OrthoDB" id="9808289at2"/>
<evidence type="ECO:0000256" key="6">
    <source>
        <dbReference type="ARBA" id="ARBA00022692"/>
    </source>
</evidence>
<gene>
    <name evidence="14" type="primary">uppP</name>
    <name evidence="15" type="ORF">SMC1_07475</name>
</gene>
<evidence type="ECO:0000256" key="4">
    <source>
        <dbReference type="ARBA" id="ARBA00021581"/>
    </source>
</evidence>
<dbReference type="InterPro" id="IPR003824">
    <property type="entry name" value="UppP"/>
</dbReference>
<keyword evidence="7 14" id="KW-0378">Hydrolase</keyword>
<keyword evidence="5 14" id="KW-1003">Cell membrane</keyword>
<evidence type="ECO:0000256" key="7">
    <source>
        <dbReference type="ARBA" id="ARBA00022801"/>
    </source>
</evidence>
<dbReference type="AlphaFoldDB" id="A0A398DL10"/>
<keyword evidence="14" id="KW-0573">Peptidoglycan synthesis</keyword>
<evidence type="ECO:0000256" key="8">
    <source>
        <dbReference type="ARBA" id="ARBA00022989"/>
    </source>
</evidence>
<keyword evidence="9 14" id="KW-0472">Membrane</keyword>
<dbReference type="GO" id="GO:0046677">
    <property type="term" value="P:response to antibiotic"/>
    <property type="evidence" value="ECO:0007669"/>
    <property type="project" value="UniProtKB-UniRule"/>
</dbReference>
<feature type="transmembrane region" description="Helical" evidence="14">
    <location>
        <begin position="251"/>
        <end position="270"/>
    </location>
</feature>
<organism evidence="15 16">
    <name type="scientific">Candidatus Cryosericum septentrionale</name>
    <dbReference type="NCBI Taxonomy" id="2290913"/>
    <lineage>
        <taxon>Bacteria</taxon>
        <taxon>Pseudomonadati</taxon>
        <taxon>Caldisericota/Cryosericota group</taxon>
        <taxon>Candidatus Cryosericota</taxon>
        <taxon>Candidatus Cryosericia</taxon>
        <taxon>Candidatus Cryosericales</taxon>
        <taxon>Candidatus Cryosericaceae</taxon>
        <taxon>Candidatus Cryosericum</taxon>
    </lineage>
</organism>
<reference evidence="15 16" key="1">
    <citation type="submission" date="2018-09" db="EMBL/GenBank/DDBJ databases">
        <title>Discovery and Ecogenomic Context for Candidatus Cryosericales, a Global Caldiserica Order Active in Thawing Permafrost.</title>
        <authorList>
            <person name="Martinez M.A."/>
            <person name="Woodcroft B.J."/>
            <person name="Ignacio Espinoza J.C."/>
            <person name="Zayed A."/>
            <person name="Singleton C.M."/>
            <person name="Boyd J."/>
            <person name="Li Y.-F."/>
            <person name="Purvine S."/>
            <person name="Maughan H."/>
            <person name="Hodgkins S.B."/>
            <person name="Anderson D."/>
            <person name="Sederholm M."/>
            <person name="Temperton B."/>
            <person name="Saleska S.R."/>
            <person name="Tyson G.W."/>
            <person name="Rich V.I."/>
        </authorList>
    </citation>
    <scope>NUCLEOTIDE SEQUENCE [LARGE SCALE GENOMIC DNA]</scope>
    <source>
        <strain evidence="15 16">SMC1</strain>
    </source>
</reference>
<keyword evidence="14" id="KW-0133">Cell shape</keyword>
<evidence type="ECO:0000256" key="14">
    <source>
        <dbReference type="HAMAP-Rule" id="MF_01006"/>
    </source>
</evidence>
<dbReference type="Proteomes" id="UP000266113">
    <property type="component" value="Unassembled WGS sequence"/>
</dbReference>
<proteinExistence type="inferred from homology"/>
<dbReference type="PANTHER" id="PTHR30622">
    <property type="entry name" value="UNDECAPRENYL-DIPHOSPHATASE"/>
    <property type="match status" value="1"/>
</dbReference>
<feature type="transmembrane region" description="Helical" evidence="14">
    <location>
        <begin position="87"/>
        <end position="107"/>
    </location>
</feature>
<feature type="transmembrane region" description="Helical" evidence="14">
    <location>
        <begin position="217"/>
        <end position="239"/>
    </location>
</feature>
<dbReference type="RefSeq" id="WP_119086157.1">
    <property type="nucleotide sequence ID" value="NZ_QXIY01000033.1"/>
</dbReference>
<evidence type="ECO:0000313" key="16">
    <source>
        <dbReference type="Proteomes" id="UP000266113"/>
    </source>
</evidence>
<dbReference type="GO" id="GO:0050380">
    <property type="term" value="F:undecaprenyl-diphosphatase activity"/>
    <property type="evidence" value="ECO:0007669"/>
    <property type="project" value="UniProtKB-UniRule"/>
</dbReference>
<keyword evidence="16" id="KW-1185">Reference proteome</keyword>
<evidence type="ECO:0000256" key="1">
    <source>
        <dbReference type="ARBA" id="ARBA00004651"/>
    </source>
</evidence>
<evidence type="ECO:0000256" key="9">
    <source>
        <dbReference type="ARBA" id="ARBA00023136"/>
    </source>
</evidence>
<dbReference type="PANTHER" id="PTHR30622:SF4">
    <property type="entry name" value="UNDECAPRENYL-DIPHOSPHATASE"/>
    <property type="match status" value="1"/>
</dbReference>
<evidence type="ECO:0000313" key="15">
    <source>
        <dbReference type="EMBL" id="RIE16242.1"/>
    </source>
</evidence>
<comment type="subcellular location">
    <subcellularLocation>
        <location evidence="1 14">Cell membrane</location>
        <topology evidence="1 14">Multi-pass membrane protein</topology>
    </subcellularLocation>
</comment>
<keyword evidence="6 14" id="KW-0812">Transmembrane</keyword>
<comment type="similarity">
    <text evidence="2 14">Belongs to the UppP family.</text>
</comment>
<feature type="transmembrane region" description="Helical" evidence="14">
    <location>
        <begin position="113"/>
        <end position="133"/>
    </location>
</feature>
<dbReference type="HAMAP" id="MF_01006">
    <property type="entry name" value="Undec_diphosphatase"/>
    <property type="match status" value="1"/>
</dbReference>
<evidence type="ECO:0000256" key="3">
    <source>
        <dbReference type="ARBA" id="ARBA00012374"/>
    </source>
</evidence>
<comment type="catalytic activity">
    <reaction evidence="13 14">
        <text>di-trans,octa-cis-undecaprenyl diphosphate + H2O = di-trans,octa-cis-undecaprenyl phosphate + phosphate + H(+)</text>
        <dbReference type="Rhea" id="RHEA:28094"/>
        <dbReference type="ChEBI" id="CHEBI:15377"/>
        <dbReference type="ChEBI" id="CHEBI:15378"/>
        <dbReference type="ChEBI" id="CHEBI:43474"/>
        <dbReference type="ChEBI" id="CHEBI:58405"/>
        <dbReference type="ChEBI" id="CHEBI:60392"/>
        <dbReference type="EC" id="3.6.1.27"/>
    </reaction>
</comment>
<comment type="function">
    <text evidence="14">Catalyzes the dephosphorylation of undecaprenyl diphosphate (UPP). Confers resistance to bacitracin.</text>
</comment>
<comment type="miscellaneous">
    <text evidence="14">Bacitracin is thought to be involved in the inhibition of peptidoglycan synthesis by sequestering undecaprenyl diphosphate, thereby reducing the pool of lipid carrier available.</text>
</comment>
<evidence type="ECO:0000256" key="12">
    <source>
        <dbReference type="ARBA" id="ARBA00032932"/>
    </source>
</evidence>
<keyword evidence="8 14" id="KW-1133">Transmembrane helix</keyword>
<dbReference type="Pfam" id="PF02673">
    <property type="entry name" value="BacA"/>
    <property type="match status" value="1"/>
</dbReference>
<comment type="caution">
    <text evidence="15">The sequence shown here is derived from an EMBL/GenBank/DDBJ whole genome shotgun (WGS) entry which is preliminary data.</text>
</comment>
<dbReference type="GO" id="GO:0008360">
    <property type="term" value="P:regulation of cell shape"/>
    <property type="evidence" value="ECO:0007669"/>
    <property type="project" value="UniProtKB-KW"/>
</dbReference>
<keyword evidence="10 14" id="KW-0046">Antibiotic resistance</keyword>
<dbReference type="GO" id="GO:0009252">
    <property type="term" value="P:peptidoglycan biosynthetic process"/>
    <property type="evidence" value="ECO:0007669"/>
    <property type="project" value="UniProtKB-KW"/>
</dbReference>
<evidence type="ECO:0000256" key="5">
    <source>
        <dbReference type="ARBA" id="ARBA00022475"/>
    </source>
</evidence>